<proteinExistence type="inferred from homology"/>
<feature type="transmembrane region" description="Helical" evidence="9">
    <location>
        <begin position="168"/>
        <end position="185"/>
    </location>
</feature>
<dbReference type="GO" id="GO:0005302">
    <property type="term" value="F:L-tyrosine transmembrane transporter activity"/>
    <property type="evidence" value="ECO:0007669"/>
    <property type="project" value="TreeGrafter"/>
</dbReference>
<evidence type="ECO:0000313" key="12">
    <source>
        <dbReference type="Proteomes" id="UP001212411"/>
    </source>
</evidence>
<dbReference type="RefSeq" id="XP_056036788.1">
    <property type="nucleotide sequence ID" value="XM_056178954.1"/>
</dbReference>
<evidence type="ECO:0000256" key="7">
    <source>
        <dbReference type="ARBA" id="ARBA00022989"/>
    </source>
</evidence>
<feature type="transmembrane region" description="Helical" evidence="9">
    <location>
        <begin position="323"/>
        <end position="344"/>
    </location>
</feature>
<dbReference type="EMBL" id="CP115611">
    <property type="protein sequence ID" value="WBW72545.1"/>
    <property type="molecule type" value="Genomic_DNA"/>
</dbReference>
<name>A0AAF0AVZ4_9SCHI</name>
<feature type="transmembrane region" description="Helical" evidence="9">
    <location>
        <begin position="95"/>
        <end position="119"/>
    </location>
</feature>
<evidence type="ECO:0000259" key="10">
    <source>
        <dbReference type="Pfam" id="PF01490"/>
    </source>
</evidence>
<dbReference type="PANTHER" id="PTHR22950:SF678">
    <property type="entry name" value="VACUOLAR AMINO ACID TRANSPORTER 5-RELATED"/>
    <property type="match status" value="1"/>
</dbReference>
<comment type="similarity">
    <text evidence="2">Belongs to the amino acid/polyamine transporter 2 family.</text>
</comment>
<evidence type="ECO:0000313" key="11">
    <source>
        <dbReference type="EMBL" id="WBW72545.1"/>
    </source>
</evidence>
<feature type="transmembrane region" description="Helical" evidence="9">
    <location>
        <begin position="235"/>
        <end position="260"/>
    </location>
</feature>
<keyword evidence="7 9" id="KW-1133">Transmembrane helix</keyword>
<feature type="transmembrane region" description="Helical" evidence="9">
    <location>
        <begin position="21"/>
        <end position="43"/>
    </location>
</feature>
<keyword evidence="5 9" id="KW-0812">Transmembrane</keyword>
<keyword evidence="6" id="KW-0029">Amino-acid transport</keyword>
<dbReference type="AlphaFoldDB" id="A0AAF0AVZ4"/>
<evidence type="ECO:0000256" key="2">
    <source>
        <dbReference type="ARBA" id="ARBA00008066"/>
    </source>
</evidence>
<keyword evidence="3" id="KW-0813">Transport</keyword>
<dbReference type="GO" id="GO:0005313">
    <property type="term" value="F:L-glutamate transmembrane transporter activity"/>
    <property type="evidence" value="ECO:0007669"/>
    <property type="project" value="TreeGrafter"/>
</dbReference>
<feature type="transmembrane region" description="Helical" evidence="9">
    <location>
        <begin position="205"/>
        <end position="223"/>
    </location>
</feature>
<sequence length="419" mass="45834">MSDYTRLQSPTDSVHHGSAGLFSSVVNLANTILGAGILSMPHAFTKTSLLFGCLTIFFSAFVSFLGLYFVSLCADRLPRGKASFAAVAKHTFPSLAVVFDSAIAIKCFGVSISYLVIVGDLMPQIAPSLGFTASIFEDRETWIVISIIILTPLAFLRRLDSLRHTSIISLISLSYLVVIVIYHFFKGDMERGEIRYFRPESLSGYLSVLPVFVFGFTCHQNAFSVINEVKTPSHGLINFTLFSAVFSSMILYLIVAIAGYLSFGSLTSGNIIAMYDDGSFLITFGKLAIVILVLFSYPLQCHPCRNSLYQAIRRSYSAHDMSNGYHTGLTICILITSLLIALSLSSLELVLAFVGSTGSTFISFVLPGLLYYFFSHNAVSPNIASEKELKITRFIAACLAIYGVSVMILCLNINLAKLK</sequence>
<evidence type="ECO:0000256" key="9">
    <source>
        <dbReference type="SAM" id="Phobius"/>
    </source>
</evidence>
<dbReference type="Pfam" id="PF01490">
    <property type="entry name" value="Aa_trans"/>
    <property type="match status" value="1"/>
</dbReference>
<dbReference type="GO" id="GO:0015189">
    <property type="term" value="F:L-lysine transmembrane transporter activity"/>
    <property type="evidence" value="ECO:0007669"/>
    <property type="project" value="TreeGrafter"/>
</dbReference>
<evidence type="ECO:0000256" key="6">
    <source>
        <dbReference type="ARBA" id="ARBA00022970"/>
    </source>
</evidence>
<accession>A0AAF0AVZ4</accession>
<feature type="transmembrane region" description="Helical" evidence="9">
    <location>
        <begin position="350"/>
        <end position="374"/>
    </location>
</feature>
<evidence type="ECO:0000256" key="5">
    <source>
        <dbReference type="ARBA" id="ARBA00022692"/>
    </source>
</evidence>
<dbReference type="GO" id="GO:0015194">
    <property type="term" value="F:L-serine transmembrane transporter activity"/>
    <property type="evidence" value="ECO:0007669"/>
    <property type="project" value="TreeGrafter"/>
</dbReference>
<organism evidence="11 12">
    <name type="scientific">Schizosaccharomyces osmophilus</name>
    <dbReference type="NCBI Taxonomy" id="2545709"/>
    <lineage>
        <taxon>Eukaryota</taxon>
        <taxon>Fungi</taxon>
        <taxon>Dikarya</taxon>
        <taxon>Ascomycota</taxon>
        <taxon>Taphrinomycotina</taxon>
        <taxon>Schizosaccharomycetes</taxon>
        <taxon>Schizosaccharomycetales</taxon>
        <taxon>Schizosaccharomycetaceae</taxon>
        <taxon>Schizosaccharomyces</taxon>
    </lineage>
</organism>
<comment type="subcellular location">
    <subcellularLocation>
        <location evidence="1">Vacuole membrane</location>
        <topology evidence="1">Multi-pass membrane protein</topology>
    </subcellularLocation>
</comment>
<dbReference type="InterPro" id="IPR013057">
    <property type="entry name" value="AA_transpt_TM"/>
</dbReference>
<protein>
    <submittedName>
        <fullName evidence="11">Vacuolar amino acid transmembrane transporter Avt5</fullName>
    </submittedName>
</protein>
<feature type="domain" description="Amino acid transporter transmembrane" evidence="10">
    <location>
        <begin position="20"/>
        <end position="408"/>
    </location>
</feature>
<dbReference type="GO" id="GO:0005290">
    <property type="term" value="F:L-histidine transmembrane transporter activity"/>
    <property type="evidence" value="ECO:0007669"/>
    <property type="project" value="TreeGrafter"/>
</dbReference>
<dbReference type="Gene3D" id="1.20.1740.10">
    <property type="entry name" value="Amino acid/polyamine transporter I"/>
    <property type="match status" value="1"/>
</dbReference>
<evidence type="ECO:0000256" key="1">
    <source>
        <dbReference type="ARBA" id="ARBA00004128"/>
    </source>
</evidence>
<dbReference type="PANTHER" id="PTHR22950">
    <property type="entry name" value="AMINO ACID TRANSPORTER"/>
    <property type="match status" value="1"/>
</dbReference>
<keyword evidence="4" id="KW-0926">Vacuole</keyword>
<evidence type="ECO:0000256" key="8">
    <source>
        <dbReference type="ARBA" id="ARBA00023136"/>
    </source>
</evidence>
<dbReference type="KEGG" id="som:SOMG_00157"/>
<keyword evidence="12" id="KW-1185">Reference proteome</keyword>
<feature type="transmembrane region" description="Helical" evidence="9">
    <location>
        <begin position="49"/>
        <end position="74"/>
    </location>
</feature>
<dbReference type="Proteomes" id="UP001212411">
    <property type="component" value="Chromosome 1"/>
</dbReference>
<evidence type="ECO:0000256" key="3">
    <source>
        <dbReference type="ARBA" id="ARBA00022448"/>
    </source>
</evidence>
<feature type="transmembrane region" description="Helical" evidence="9">
    <location>
        <begin position="139"/>
        <end position="156"/>
    </location>
</feature>
<feature type="transmembrane region" description="Helical" evidence="9">
    <location>
        <begin position="394"/>
        <end position="415"/>
    </location>
</feature>
<dbReference type="GO" id="GO:0061459">
    <property type="term" value="F:L-arginine transmembrane transporter activity"/>
    <property type="evidence" value="ECO:0007669"/>
    <property type="project" value="TreeGrafter"/>
</dbReference>
<evidence type="ECO:0000256" key="4">
    <source>
        <dbReference type="ARBA" id="ARBA00022554"/>
    </source>
</evidence>
<gene>
    <name evidence="11" type="primary">avt5</name>
    <name evidence="11" type="ORF">SOMG_00157</name>
</gene>
<reference evidence="11 12" key="1">
    <citation type="journal article" date="2023" name="G3 (Bethesda)">
        <title>A high-quality reference genome for the fission yeast Schizosaccharomyces osmophilus.</title>
        <authorList>
            <person name="Jia G.S."/>
            <person name="Zhang W.C."/>
            <person name="Liang Y."/>
            <person name="Liu X.H."/>
            <person name="Rhind N."/>
            <person name="Pidoux A."/>
            <person name="Brysch-Herzberg M."/>
            <person name="Du L.L."/>
        </authorList>
    </citation>
    <scope>NUCLEOTIDE SEQUENCE [LARGE SCALE GENOMIC DNA]</scope>
    <source>
        <strain evidence="11 12">CBS 15793</strain>
    </source>
</reference>
<dbReference type="GO" id="GO:0000329">
    <property type="term" value="C:fungal-type vacuole membrane"/>
    <property type="evidence" value="ECO:0007669"/>
    <property type="project" value="TreeGrafter"/>
</dbReference>
<dbReference type="GeneID" id="80873643"/>
<keyword evidence="8 9" id="KW-0472">Membrane</keyword>
<feature type="transmembrane region" description="Helical" evidence="9">
    <location>
        <begin position="280"/>
        <end position="299"/>
    </location>
</feature>